<dbReference type="InterPro" id="IPR009081">
    <property type="entry name" value="PP-bd_ACP"/>
</dbReference>
<dbReference type="PROSITE" id="PS50075">
    <property type="entry name" value="CARRIER"/>
    <property type="match status" value="1"/>
</dbReference>
<dbReference type="InterPro" id="IPR036736">
    <property type="entry name" value="ACP-like_sf"/>
</dbReference>
<dbReference type="RefSeq" id="WP_168736455.1">
    <property type="nucleotide sequence ID" value="NZ_JABAHZ010000001.1"/>
</dbReference>
<dbReference type="Pfam" id="PF00550">
    <property type="entry name" value="PP-binding"/>
    <property type="match status" value="1"/>
</dbReference>
<protein>
    <submittedName>
        <fullName evidence="4">Acyl carrier protein</fullName>
    </submittedName>
</protein>
<evidence type="ECO:0000256" key="2">
    <source>
        <dbReference type="ARBA" id="ARBA00022553"/>
    </source>
</evidence>
<dbReference type="GO" id="GO:0031177">
    <property type="term" value="F:phosphopantetheine binding"/>
    <property type="evidence" value="ECO:0007669"/>
    <property type="project" value="InterPro"/>
</dbReference>
<evidence type="ECO:0000256" key="1">
    <source>
        <dbReference type="ARBA" id="ARBA00022450"/>
    </source>
</evidence>
<dbReference type="SUPFAM" id="SSF47336">
    <property type="entry name" value="ACP-like"/>
    <property type="match status" value="1"/>
</dbReference>
<evidence type="ECO:0000313" key="4">
    <source>
        <dbReference type="EMBL" id="NLR77019.1"/>
    </source>
</evidence>
<evidence type="ECO:0000313" key="5">
    <source>
        <dbReference type="Proteomes" id="UP000552864"/>
    </source>
</evidence>
<evidence type="ECO:0000259" key="3">
    <source>
        <dbReference type="PROSITE" id="PS50075"/>
    </source>
</evidence>
<dbReference type="Proteomes" id="UP000552864">
    <property type="component" value="Unassembled WGS sequence"/>
</dbReference>
<proteinExistence type="predicted"/>
<keyword evidence="5" id="KW-1185">Reference proteome</keyword>
<dbReference type="AlphaFoldDB" id="A0A847SIP5"/>
<sequence>MKNPIESTVINAISNSIDVPESTITADRTLNDLGMTSILAVQLFSKLQTQFGVETAPEELFQMKTVGEIVGYFEGKAK</sequence>
<feature type="domain" description="Carrier" evidence="3">
    <location>
        <begin position="1"/>
        <end position="77"/>
    </location>
</feature>
<dbReference type="EMBL" id="JABAHZ010000001">
    <property type="protein sequence ID" value="NLR77019.1"/>
    <property type="molecule type" value="Genomic_DNA"/>
</dbReference>
<gene>
    <name evidence="4" type="ORF">HGH91_00175</name>
</gene>
<dbReference type="Gene3D" id="1.10.1200.10">
    <property type="entry name" value="ACP-like"/>
    <property type="match status" value="1"/>
</dbReference>
<reference evidence="4 5" key="1">
    <citation type="submission" date="2020-04" db="EMBL/GenBank/DDBJ databases">
        <authorList>
            <person name="Yin C."/>
        </authorList>
    </citation>
    <scope>NUCLEOTIDE SEQUENCE [LARGE SCALE GENOMIC DNA]</scope>
    <source>
        <strain evidence="4 5">Ak56</strain>
    </source>
</reference>
<keyword evidence="2" id="KW-0597">Phosphoprotein</keyword>
<organism evidence="4 5">
    <name type="scientific">Chitinophaga eiseniae</name>
    <dbReference type="NCBI Taxonomy" id="634771"/>
    <lineage>
        <taxon>Bacteria</taxon>
        <taxon>Pseudomonadati</taxon>
        <taxon>Bacteroidota</taxon>
        <taxon>Chitinophagia</taxon>
        <taxon>Chitinophagales</taxon>
        <taxon>Chitinophagaceae</taxon>
        <taxon>Chitinophaga</taxon>
    </lineage>
</organism>
<dbReference type="SMART" id="SM00823">
    <property type="entry name" value="PKS_PP"/>
    <property type="match status" value="1"/>
</dbReference>
<comment type="caution">
    <text evidence="4">The sequence shown here is derived from an EMBL/GenBank/DDBJ whole genome shotgun (WGS) entry which is preliminary data.</text>
</comment>
<name>A0A847SIP5_9BACT</name>
<accession>A0A847SIP5</accession>
<dbReference type="InterPro" id="IPR020806">
    <property type="entry name" value="PKS_PP-bd"/>
</dbReference>
<keyword evidence="1" id="KW-0596">Phosphopantetheine</keyword>